<keyword evidence="3" id="KW-1185">Reference proteome</keyword>
<feature type="region of interest" description="Disordered" evidence="1">
    <location>
        <begin position="350"/>
        <end position="375"/>
    </location>
</feature>
<dbReference type="EMBL" id="JAPDMZ010000691">
    <property type="protein sequence ID" value="KAK0541926.1"/>
    <property type="molecule type" value="Genomic_DNA"/>
</dbReference>
<evidence type="ECO:0000313" key="3">
    <source>
        <dbReference type="Proteomes" id="UP001176517"/>
    </source>
</evidence>
<proteinExistence type="predicted"/>
<accession>A0AAN6GKR8</accession>
<feature type="non-terminal residue" evidence="2">
    <location>
        <position position="622"/>
    </location>
</feature>
<reference evidence="2" key="1">
    <citation type="journal article" date="2023" name="PhytoFront">
        <title>Draft Genome Resources of Seven Strains of Tilletia horrida, Causal Agent of Kernel Smut of Rice.</title>
        <authorList>
            <person name="Khanal S."/>
            <person name="Antony Babu S."/>
            <person name="Zhou X.G."/>
        </authorList>
    </citation>
    <scope>NUCLEOTIDE SEQUENCE</scope>
    <source>
        <strain evidence="2">TX6</strain>
    </source>
</reference>
<evidence type="ECO:0000256" key="1">
    <source>
        <dbReference type="SAM" id="MobiDB-lite"/>
    </source>
</evidence>
<gene>
    <name evidence="2" type="ORF">OC846_006898</name>
</gene>
<protein>
    <submittedName>
        <fullName evidence="2">Uncharacterized protein</fullName>
    </submittedName>
</protein>
<comment type="caution">
    <text evidence="2">The sequence shown here is derived from an EMBL/GenBank/DDBJ whole genome shotgun (WGS) entry which is preliminary data.</text>
</comment>
<feature type="region of interest" description="Disordered" evidence="1">
    <location>
        <begin position="563"/>
        <end position="582"/>
    </location>
</feature>
<evidence type="ECO:0000313" key="2">
    <source>
        <dbReference type="EMBL" id="KAK0541926.1"/>
    </source>
</evidence>
<name>A0AAN6GKR8_9BASI</name>
<dbReference type="AlphaFoldDB" id="A0AAN6GKR8"/>
<sequence>MRKQLVDHTVELLIKADQDLNTHGSDSIRVRLHCDEADYKSTAQHPRPLSGEPSTVRAAANAAAGTLALAWTLSYLDQHNAFKEGTELHPLQPLVRSIATMSTQLLTLTTYLKDDCLTDKHIGTALFKLLTQEVQGAGHTAAALTYSALKGINPRKGFAFQTGSEHSPFLARLIHGLRLSIWAAALAPNPRAEAPTAEYVFTLEKMVDGFRCKYAVASINSVLSKLYGDRNYAMSCPTDASQAFKVSWSVDEQSFSFNGDLIHLKDVCKLAVRMEAETIRLGLALEFHPPDKNHAVFVKVKIFDAASLLDRGGNRAVGYSFVTEPYNDKTLDKVSAPIFERIAPRIVKASAAPTGPGQSRSEGRGEADEVDADAEAEAEPKWDLLRDEAMRVLIQEQRFLRLLFAAIFFTAGPANRGTELASVLVRNTAERVRDIYLGPDGAVLVETAHSKTAWRAAHVERVTRVLPKRLGYALLRYLLGARRVMDRLRLLLFDFDPPDLLFVNPNGSAWAPTTLGEGVREATGRYGLGVPLGLLGTRHCQAAICFKLMDQAVLRRFLSTRTEGDRQRNGSQRPDLLEDGDEAMANERDPWFGDVSRMGQALHGLSNHSLATAGIHYQDNTA</sequence>
<dbReference type="Proteomes" id="UP001176517">
    <property type="component" value="Unassembled WGS sequence"/>
</dbReference>
<organism evidence="2 3">
    <name type="scientific">Tilletia horrida</name>
    <dbReference type="NCBI Taxonomy" id="155126"/>
    <lineage>
        <taxon>Eukaryota</taxon>
        <taxon>Fungi</taxon>
        <taxon>Dikarya</taxon>
        <taxon>Basidiomycota</taxon>
        <taxon>Ustilaginomycotina</taxon>
        <taxon>Exobasidiomycetes</taxon>
        <taxon>Tilletiales</taxon>
        <taxon>Tilletiaceae</taxon>
        <taxon>Tilletia</taxon>
    </lineage>
</organism>